<keyword evidence="3" id="KW-1185">Reference proteome</keyword>
<dbReference type="EMBL" id="BMVP01000003">
    <property type="protein sequence ID" value="GHB51232.1"/>
    <property type="molecule type" value="Genomic_DNA"/>
</dbReference>
<accession>A0ABQ3EWS4</accession>
<organism evidence="2 3">
    <name type="scientific">Streptomyces cirratus</name>
    <dbReference type="NCBI Taxonomy" id="68187"/>
    <lineage>
        <taxon>Bacteria</taxon>
        <taxon>Bacillati</taxon>
        <taxon>Actinomycetota</taxon>
        <taxon>Actinomycetes</taxon>
        <taxon>Kitasatosporales</taxon>
        <taxon>Streptomycetaceae</taxon>
        <taxon>Streptomyces</taxon>
    </lineage>
</organism>
<evidence type="ECO:0000313" key="2">
    <source>
        <dbReference type="EMBL" id="GHB51232.1"/>
    </source>
</evidence>
<keyword evidence="1" id="KW-0812">Transmembrane</keyword>
<dbReference type="Proteomes" id="UP000642673">
    <property type="component" value="Unassembled WGS sequence"/>
</dbReference>
<keyword evidence="1" id="KW-0472">Membrane</keyword>
<feature type="transmembrane region" description="Helical" evidence="1">
    <location>
        <begin position="51"/>
        <end position="72"/>
    </location>
</feature>
<comment type="caution">
    <text evidence="2">The sequence shown here is derived from an EMBL/GenBank/DDBJ whole genome shotgun (WGS) entry which is preliminary data.</text>
</comment>
<gene>
    <name evidence="2" type="ORF">GCM10010347_21230</name>
</gene>
<feature type="transmembrane region" description="Helical" evidence="1">
    <location>
        <begin position="79"/>
        <end position="98"/>
    </location>
</feature>
<proteinExistence type="predicted"/>
<reference evidence="3" key="1">
    <citation type="journal article" date="2019" name="Int. J. Syst. Evol. Microbiol.">
        <title>The Global Catalogue of Microorganisms (GCM) 10K type strain sequencing project: providing services to taxonomists for standard genome sequencing and annotation.</title>
        <authorList>
            <consortium name="The Broad Institute Genomics Platform"/>
            <consortium name="The Broad Institute Genome Sequencing Center for Infectious Disease"/>
            <person name="Wu L."/>
            <person name="Ma J."/>
        </authorList>
    </citation>
    <scope>NUCLEOTIDE SEQUENCE [LARGE SCALE GENOMIC DNA]</scope>
    <source>
        <strain evidence="3">JCM 4738</strain>
    </source>
</reference>
<name>A0ABQ3EWS4_9ACTN</name>
<dbReference type="RefSeq" id="WP_190183799.1">
    <property type="nucleotide sequence ID" value="NZ_BMVP01000003.1"/>
</dbReference>
<keyword evidence="1" id="KW-1133">Transmembrane helix</keyword>
<protein>
    <recommendedName>
        <fullName evidence="4">Integral membrane protein</fullName>
    </recommendedName>
</protein>
<evidence type="ECO:0000313" key="3">
    <source>
        <dbReference type="Proteomes" id="UP000642673"/>
    </source>
</evidence>
<sequence>MSTTSNATTSRTARLLAGLGATIAALVWAPRAAFSIDGGFEGHARDLSVVFVDLPLIVLGGALIPLVTWALTTRWTGRPGGAVLAAVVAYALGVWGLLEWWTPRQHPDPCYGPGI</sequence>
<evidence type="ECO:0008006" key="4">
    <source>
        <dbReference type="Google" id="ProtNLM"/>
    </source>
</evidence>
<evidence type="ECO:0000256" key="1">
    <source>
        <dbReference type="SAM" id="Phobius"/>
    </source>
</evidence>